<dbReference type="Proteomes" id="UP000007799">
    <property type="component" value="Unassembled WGS sequence"/>
</dbReference>
<feature type="compositionally biased region" description="Basic and acidic residues" evidence="1">
    <location>
        <begin position="70"/>
        <end position="97"/>
    </location>
</feature>
<dbReference type="FunCoup" id="F2UEI0">
    <property type="interactions" value="293"/>
</dbReference>
<name>F2UEI0_SALR5</name>
<feature type="region of interest" description="Disordered" evidence="1">
    <location>
        <begin position="1"/>
        <end position="97"/>
    </location>
</feature>
<dbReference type="GeneID" id="16073245"/>
<feature type="compositionally biased region" description="Basic residues" evidence="1">
    <location>
        <begin position="19"/>
        <end position="32"/>
    </location>
</feature>
<dbReference type="EMBL" id="GL832970">
    <property type="protein sequence ID" value="EGD75030.1"/>
    <property type="molecule type" value="Genomic_DNA"/>
</dbReference>
<organism evidence="3">
    <name type="scientific">Salpingoeca rosetta (strain ATCC 50818 / BSB-021)</name>
    <dbReference type="NCBI Taxonomy" id="946362"/>
    <lineage>
        <taxon>Eukaryota</taxon>
        <taxon>Choanoflagellata</taxon>
        <taxon>Craspedida</taxon>
        <taxon>Salpingoecidae</taxon>
        <taxon>Salpingoeca</taxon>
    </lineage>
</organism>
<evidence type="ECO:0000256" key="1">
    <source>
        <dbReference type="SAM" id="MobiDB-lite"/>
    </source>
</evidence>
<dbReference type="OrthoDB" id="2145765at2759"/>
<dbReference type="AlphaFoldDB" id="F2UEI0"/>
<gene>
    <name evidence="2" type="ORF">PTSG_07255</name>
</gene>
<sequence>MWRRVGSFRSSSNKGTPTTKRRGTSKGRKPSKSGKGGRVSDDEDSDWASAPITLNLGNCSLTYDNGKWQGELKEGKTRDKEDKDAHDASDPATKEHIRKLEEENRLLKFKVEVLVDMLTLARAEAENRR</sequence>
<evidence type="ECO:0000313" key="2">
    <source>
        <dbReference type="EMBL" id="EGD75030.1"/>
    </source>
</evidence>
<keyword evidence="3" id="KW-1185">Reference proteome</keyword>
<dbReference type="RefSeq" id="XP_004992674.1">
    <property type="nucleotide sequence ID" value="XM_004992617.1"/>
</dbReference>
<accession>F2UEI0</accession>
<dbReference type="InParanoid" id="F2UEI0"/>
<proteinExistence type="predicted"/>
<reference evidence="2" key="1">
    <citation type="submission" date="2009-08" db="EMBL/GenBank/DDBJ databases">
        <title>Annotation of Salpingoeca rosetta.</title>
        <authorList>
            <consortium name="The Broad Institute Genome Sequencing Platform"/>
            <person name="Russ C."/>
            <person name="Cuomo C."/>
            <person name="Burger G."/>
            <person name="Gray M.W."/>
            <person name="Holland P.W.H."/>
            <person name="King N."/>
            <person name="Lang F.B.F."/>
            <person name="Roger A.J."/>
            <person name="Ruiz-Trillo I."/>
            <person name="Young S.K."/>
            <person name="Zeng Q."/>
            <person name="Gargeya S."/>
            <person name="Alvarado L."/>
            <person name="Berlin A."/>
            <person name="Chapman S.B."/>
            <person name="Chen Z."/>
            <person name="Freedman E."/>
            <person name="Gellesch M."/>
            <person name="Goldberg J."/>
            <person name="Griggs A."/>
            <person name="Gujja S."/>
            <person name="Heilman E."/>
            <person name="Heiman D."/>
            <person name="Howarth C."/>
            <person name="Mehta T."/>
            <person name="Neiman D."/>
            <person name="Pearson M."/>
            <person name="Roberts A."/>
            <person name="Saif S."/>
            <person name="Shea T."/>
            <person name="Shenoy N."/>
            <person name="Sisk P."/>
            <person name="Stolte C."/>
            <person name="Sykes S."/>
            <person name="White J."/>
            <person name="Yandava C."/>
            <person name="Haas B."/>
            <person name="Nusbaum C."/>
            <person name="Birren B."/>
        </authorList>
    </citation>
    <scope>NUCLEOTIDE SEQUENCE [LARGE SCALE GENOMIC DNA]</scope>
    <source>
        <strain evidence="2">ATCC 50818</strain>
    </source>
</reference>
<dbReference type="KEGG" id="sre:PTSG_07255"/>
<protein>
    <submittedName>
        <fullName evidence="2">Uncharacterized protein</fullName>
    </submittedName>
</protein>
<dbReference type="InterPro" id="IPR028118">
    <property type="entry name" value="Chibby_fam"/>
</dbReference>
<dbReference type="Pfam" id="PF14645">
    <property type="entry name" value="Chibby"/>
    <property type="match status" value="1"/>
</dbReference>
<evidence type="ECO:0000313" key="3">
    <source>
        <dbReference type="Proteomes" id="UP000007799"/>
    </source>
</evidence>